<evidence type="ECO:0000313" key="3">
    <source>
        <dbReference type="Proteomes" id="UP000238479"/>
    </source>
</evidence>
<reference evidence="2 3" key="1">
    <citation type="journal article" date="2018" name="Nat. Genet.">
        <title>The Rosa genome provides new insights in the design of modern roses.</title>
        <authorList>
            <person name="Bendahmane M."/>
        </authorList>
    </citation>
    <scope>NUCLEOTIDE SEQUENCE [LARGE SCALE GENOMIC DNA]</scope>
    <source>
        <strain evidence="3">cv. Old Blush</strain>
    </source>
</reference>
<evidence type="ECO:0000256" key="1">
    <source>
        <dbReference type="SAM" id="MobiDB-lite"/>
    </source>
</evidence>
<evidence type="ECO:0000313" key="2">
    <source>
        <dbReference type="EMBL" id="PRQ35284.1"/>
    </source>
</evidence>
<comment type="caution">
    <text evidence="2">The sequence shown here is derived from an EMBL/GenBank/DDBJ whole genome shotgun (WGS) entry which is preliminary data.</text>
</comment>
<accession>A0A2P6QM98</accession>
<sequence>MTAPERERWSWRNETPSPDPNSIQFKAAQIQRKLVDETPSLSLFHTSQAPIHHIKIRNQTPVDLAARPLPPNISTGASPAARPNRKYPSPKSSLYTQNLFFLGTSKSQVSSFFYLNMKLD</sequence>
<feature type="compositionally biased region" description="Basic and acidic residues" evidence="1">
    <location>
        <begin position="1"/>
        <end position="11"/>
    </location>
</feature>
<feature type="compositionally biased region" description="Polar residues" evidence="1">
    <location>
        <begin position="12"/>
        <end position="22"/>
    </location>
</feature>
<organism evidence="2 3">
    <name type="scientific">Rosa chinensis</name>
    <name type="common">China rose</name>
    <dbReference type="NCBI Taxonomy" id="74649"/>
    <lineage>
        <taxon>Eukaryota</taxon>
        <taxon>Viridiplantae</taxon>
        <taxon>Streptophyta</taxon>
        <taxon>Embryophyta</taxon>
        <taxon>Tracheophyta</taxon>
        <taxon>Spermatophyta</taxon>
        <taxon>Magnoliopsida</taxon>
        <taxon>eudicotyledons</taxon>
        <taxon>Gunneridae</taxon>
        <taxon>Pentapetalae</taxon>
        <taxon>rosids</taxon>
        <taxon>fabids</taxon>
        <taxon>Rosales</taxon>
        <taxon>Rosaceae</taxon>
        <taxon>Rosoideae</taxon>
        <taxon>Rosoideae incertae sedis</taxon>
        <taxon>Rosa</taxon>
    </lineage>
</organism>
<proteinExistence type="predicted"/>
<dbReference type="EMBL" id="PDCK01000043">
    <property type="protein sequence ID" value="PRQ35284.1"/>
    <property type="molecule type" value="Genomic_DNA"/>
</dbReference>
<dbReference type="Proteomes" id="UP000238479">
    <property type="component" value="Chromosome 5"/>
</dbReference>
<protein>
    <submittedName>
        <fullName evidence="2">Uncharacterized protein</fullName>
    </submittedName>
</protein>
<keyword evidence="3" id="KW-1185">Reference proteome</keyword>
<feature type="region of interest" description="Disordered" evidence="1">
    <location>
        <begin position="1"/>
        <end position="22"/>
    </location>
</feature>
<feature type="region of interest" description="Disordered" evidence="1">
    <location>
        <begin position="65"/>
        <end position="90"/>
    </location>
</feature>
<dbReference type="Gramene" id="PRQ35284">
    <property type="protein sequence ID" value="PRQ35284"/>
    <property type="gene ID" value="RchiOBHm_Chr5g0078311"/>
</dbReference>
<dbReference type="AlphaFoldDB" id="A0A2P6QM98"/>
<name>A0A2P6QM98_ROSCH</name>
<gene>
    <name evidence="2" type="ORF">RchiOBHm_Chr5g0078311</name>
</gene>